<gene>
    <name evidence="2" type="ORF">JKL49_11520</name>
</gene>
<proteinExistence type="predicted"/>
<evidence type="ECO:0000256" key="1">
    <source>
        <dbReference type="SAM" id="Phobius"/>
    </source>
</evidence>
<keyword evidence="1" id="KW-0812">Transmembrane</keyword>
<sequence>MLSHLPNVAYRHKSSAYLQAAITASREVDAIFVDFIGLFGLVARCARRWAKMAR</sequence>
<dbReference type="EMBL" id="CP068570">
    <property type="protein sequence ID" value="QQZ51553.1"/>
    <property type="molecule type" value="Genomic_DNA"/>
</dbReference>
<name>A0A974P6M3_9CAUL</name>
<feature type="transmembrane region" description="Helical" evidence="1">
    <location>
        <begin position="28"/>
        <end position="46"/>
    </location>
</feature>
<accession>A0A974P6M3</accession>
<keyword evidence="1" id="KW-1133">Transmembrane helix</keyword>
<dbReference type="AlphaFoldDB" id="A0A974P6M3"/>
<organism evidence="2">
    <name type="scientific">Phenylobacterium glaciei</name>
    <dbReference type="NCBI Taxonomy" id="2803784"/>
    <lineage>
        <taxon>Bacteria</taxon>
        <taxon>Pseudomonadati</taxon>
        <taxon>Pseudomonadota</taxon>
        <taxon>Alphaproteobacteria</taxon>
        <taxon>Caulobacterales</taxon>
        <taxon>Caulobacteraceae</taxon>
        <taxon>Phenylobacterium</taxon>
    </lineage>
</organism>
<evidence type="ECO:0000313" key="2">
    <source>
        <dbReference type="EMBL" id="QQZ51553.1"/>
    </source>
</evidence>
<reference evidence="2" key="1">
    <citation type="submission" date="2021-01" db="EMBL/GenBank/DDBJ databases">
        <title>Genome sequence of Phenylobacterium sp. 20VBR1 isolated from a valley glaceir, Ny-Alesund, Svalbard.</title>
        <authorList>
            <person name="Thomas F.A."/>
            <person name="Krishnan K.P."/>
            <person name="Sinha R.K."/>
        </authorList>
    </citation>
    <scope>NUCLEOTIDE SEQUENCE</scope>
    <source>
        <strain evidence="2">20VBR1</strain>
    </source>
</reference>
<protein>
    <submittedName>
        <fullName evidence="2">Uncharacterized protein</fullName>
    </submittedName>
</protein>
<keyword evidence="1" id="KW-0472">Membrane</keyword>